<name>A0A8J6PPB8_9HYPH</name>
<proteinExistence type="inferred from homology"/>
<dbReference type="InterPro" id="IPR000873">
    <property type="entry name" value="AMP-dep_synth/lig_dom"/>
</dbReference>
<dbReference type="InterPro" id="IPR045851">
    <property type="entry name" value="AMP-bd_C_sf"/>
</dbReference>
<dbReference type="GO" id="GO:0031956">
    <property type="term" value="F:medium-chain fatty acid-CoA ligase activity"/>
    <property type="evidence" value="ECO:0007669"/>
    <property type="project" value="TreeGrafter"/>
</dbReference>
<evidence type="ECO:0000313" key="9">
    <source>
        <dbReference type="Proteomes" id="UP000643405"/>
    </source>
</evidence>
<dbReference type="InterPro" id="IPR042099">
    <property type="entry name" value="ANL_N_sf"/>
</dbReference>
<evidence type="ECO:0000313" key="8">
    <source>
        <dbReference type="EMBL" id="MBD0417366.1"/>
    </source>
</evidence>
<dbReference type="EMBL" id="JACVVX010000012">
    <property type="protein sequence ID" value="MBD0417366.1"/>
    <property type="molecule type" value="Genomic_DNA"/>
</dbReference>
<dbReference type="Gene3D" id="3.30.300.30">
    <property type="match status" value="1"/>
</dbReference>
<accession>A0A8J6PPB8</accession>
<dbReference type="InterPro" id="IPR020845">
    <property type="entry name" value="AMP-binding_CS"/>
</dbReference>
<dbReference type="Pfam" id="PF13193">
    <property type="entry name" value="AMP-binding_C"/>
    <property type="match status" value="1"/>
</dbReference>
<evidence type="ECO:0000256" key="3">
    <source>
        <dbReference type="ARBA" id="ARBA00051915"/>
    </source>
</evidence>
<dbReference type="Gene3D" id="3.40.50.12780">
    <property type="entry name" value="N-terminal domain of ligase-like"/>
    <property type="match status" value="1"/>
</dbReference>
<keyword evidence="2 8" id="KW-0436">Ligase</keyword>
<dbReference type="InterPro" id="IPR025110">
    <property type="entry name" value="AMP-bd_C"/>
</dbReference>
<dbReference type="PROSITE" id="PS00455">
    <property type="entry name" value="AMP_BINDING"/>
    <property type="match status" value="1"/>
</dbReference>
<evidence type="ECO:0000256" key="2">
    <source>
        <dbReference type="ARBA" id="ARBA00022598"/>
    </source>
</evidence>
<dbReference type="NCBIfam" id="NF004837">
    <property type="entry name" value="PRK06187.1"/>
    <property type="match status" value="1"/>
</dbReference>
<dbReference type="SUPFAM" id="SSF56801">
    <property type="entry name" value="Acetyl-CoA synthetase-like"/>
    <property type="match status" value="1"/>
</dbReference>
<dbReference type="EC" id="6.2.1.44" evidence="4"/>
<dbReference type="PANTHER" id="PTHR43201">
    <property type="entry name" value="ACYL-COA SYNTHETASE"/>
    <property type="match status" value="1"/>
</dbReference>
<dbReference type="GO" id="GO:0006631">
    <property type="term" value="P:fatty acid metabolic process"/>
    <property type="evidence" value="ECO:0007669"/>
    <property type="project" value="TreeGrafter"/>
</dbReference>
<dbReference type="PANTHER" id="PTHR43201:SF5">
    <property type="entry name" value="MEDIUM-CHAIN ACYL-COA LIGASE ACSF2, MITOCHONDRIAL"/>
    <property type="match status" value="1"/>
</dbReference>
<comment type="catalytic activity">
    <reaction evidence="3">
        <text>3-(methylsulfanyl)propanoate + ATP + CoA = 3-(methylsulfanyl)propanoyl-CoA + AMP + diphosphate</text>
        <dbReference type="Rhea" id="RHEA:43052"/>
        <dbReference type="ChEBI" id="CHEBI:30616"/>
        <dbReference type="ChEBI" id="CHEBI:33019"/>
        <dbReference type="ChEBI" id="CHEBI:49016"/>
        <dbReference type="ChEBI" id="CHEBI:57287"/>
        <dbReference type="ChEBI" id="CHEBI:82815"/>
        <dbReference type="ChEBI" id="CHEBI:456215"/>
        <dbReference type="EC" id="6.2.1.44"/>
    </reaction>
    <physiologicalReaction direction="left-to-right" evidence="3">
        <dbReference type="Rhea" id="RHEA:43053"/>
    </physiologicalReaction>
</comment>
<evidence type="ECO:0000256" key="1">
    <source>
        <dbReference type="ARBA" id="ARBA00006432"/>
    </source>
</evidence>
<organism evidence="8 9">
    <name type="scientific">Oryzicola mucosus</name>
    <dbReference type="NCBI Taxonomy" id="2767425"/>
    <lineage>
        <taxon>Bacteria</taxon>
        <taxon>Pseudomonadati</taxon>
        <taxon>Pseudomonadota</taxon>
        <taxon>Alphaproteobacteria</taxon>
        <taxon>Hyphomicrobiales</taxon>
        <taxon>Phyllobacteriaceae</taxon>
        <taxon>Oryzicola</taxon>
    </lineage>
</organism>
<comment type="caution">
    <text evidence="8">The sequence shown here is derived from an EMBL/GenBank/DDBJ whole genome shotgun (WGS) entry which is preliminary data.</text>
</comment>
<feature type="domain" description="AMP-dependent synthetase/ligase" evidence="6">
    <location>
        <begin position="9"/>
        <end position="373"/>
    </location>
</feature>
<evidence type="ECO:0000256" key="5">
    <source>
        <dbReference type="ARBA" id="ARBA00067668"/>
    </source>
</evidence>
<dbReference type="Pfam" id="PF00501">
    <property type="entry name" value="AMP-binding"/>
    <property type="match status" value="1"/>
</dbReference>
<dbReference type="RefSeq" id="WP_188166803.1">
    <property type="nucleotide sequence ID" value="NZ_JACVVX010000012.1"/>
</dbReference>
<reference evidence="8" key="1">
    <citation type="submission" date="2020-09" db="EMBL/GenBank/DDBJ databases">
        <title>Genome seq and assembly of Tianweitania sp.</title>
        <authorList>
            <person name="Chhetri G."/>
        </authorList>
    </citation>
    <scope>NUCLEOTIDE SEQUENCE</scope>
    <source>
        <strain evidence="8">Rool2</strain>
    </source>
</reference>
<feature type="domain" description="AMP-binding enzyme C-terminal" evidence="7">
    <location>
        <begin position="423"/>
        <end position="498"/>
    </location>
</feature>
<comment type="similarity">
    <text evidence="1">Belongs to the ATP-dependent AMP-binding enzyme family.</text>
</comment>
<evidence type="ECO:0000259" key="7">
    <source>
        <dbReference type="Pfam" id="PF13193"/>
    </source>
</evidence>
<evidence type="ECO:0000259" key="6">
    <source>
        <dbReference type="Pfam" id="PF00501"/>
    </source>
</evidence>
<dbReference type="FunFam" id="3.30.300.30:FF:000008">
    <property type="entry name" value="2,3-dihydroxybenzoate-AMP ligase"/>
    <property type="match status" value="1"/>
</dbReference>
<keyword evidence="9" id="KW-1185">Reference proteome</keyword>
<gene>
    <name evidence="8" type="ORF">ICI42_22240</name>
</gene>
<evidence type="ECO:0000256" key="4">
    <source>
        <dbReference type="ARBA" id="ARBA00066616"/>
    </source>
</evidence>
<dbReference type="Proteomes" id="UP000643405">
    <property type="component" value="Unassembled WGS sequence"/>
</dbReference>
<protein>
    <recommendedName>
        <fullName evidence="5">3-methylmercaptopropionyl-CoA ligase</fullName>
        <ecNumber evidence="4">6.2.1.44</ecNumber>
    </recommendedName>
</protein>
<sequence length="518" mass="57138">METLGKLLDRNAQLYGSEEALVFSGRTLTYDDLRQRAGRLSAALYRLGLRRQDRLAILAMNCPEYLEVYGAGHLAGYIISTVNFRLTLPEMEFVTQDSAPTIFIFEAQYAGIVGALRASAPSIRHFICIGDAPDWALSYEGLMASEFENKAPIVSLTDDYAHLMYSSGTTGRPKGVIKTHRAELARGEIFSGMLRLMSDERSLVVMPLFHTGATSIMLAAHWIGGSVVLHRKFDPNAVLRDIEAYRVAMTHMAPTLVRAILDSPDIDTRDLSSLKTLFYAAAPMPVALLKRAIDRFGTILANGYGMTEGGGTFLQKHYHRPDGNEMDRRRLFSVGHPTAHAEIRVVDGDGEPLPPETAGEIVLKSPTVMACYWNNSVATRQTLRDGWLSTGDVGVIDKDGFVYLVDRKKDMIISGGENIYCQEVEQVLMNCDGVREAVVLGVPDDYWGENVAAFVIREPHSTVTSDEITAYCNAQLARYKVPKSIVFVEDVPRVTSGKVDKRTLKSVYLEQAASAAAL</sequence>
<dbReference type="AlphaFoldDB" id="A0A8J6PPB8"/>